<accession>A0A4Y2W9A4</accession>
<proteinExistence type="predicted"/>
<evidence type="ECO:0000313" key="1">
    <source>
        <dbReference type="EMBL" id="GBO32730.1"/>
    </source>
</evidence>
<reference evidence="1 2" key="1">
    <citation type="journal article" date="2019" name="Sci. Rep.">
        <title>Orb-weaving spider Araneus ventricosus genome elucidates the spidroin gene catalogue.</title>
        <authorList>
            <person name="Kono N."/>
            <person name="Nakamura H."/>
            <person name="Ohtoshi R."/>
            <person name="Moran D.A.P."/>
            <person name="Shinohara A."/>
            <person name="Yoshida Y."/>
            <person name="Fujiwara M."/>
            <person name="Mori M."/>
            <person name="Tomita M."/>
            <person name="Arakawa K."/>
        </authorList>
    </citation>
    <scope>NUCLEOTIDE SEQUENCE [LARGE SCALE GENOMIC DNA]</scope>
</reference>
<dbReference type="Proteomes" id="UP000499080">
    <property type="component" value="Unassembled WGS sequence"/>
</dbReference>
<gene>
    <name evidence="1" type="ORF">AVEN_63621_1</name>
</gene>
<dbReference type="OrthoDB" id="6437574at2759"/>
<comment type="caution">
    <text evidence="1">The sequence shown here is derived from an EMBL/GenBank/DDBJ whole genome shotgun (WGS) entry which is preliminary data.</text>
</comment>
<dbReference type="EMBL" id="BGPR01056214">
    <property type="protein sequence ID" value="GBO32730.1"/>
    <property type="molecule type" value="Genomic_DNA"/>
</dbReference>
<keyword evidence="2" id="KW-1185">Reference proteome</keyword>
<name>A0A4Y2W9A4_ARAVE</name>
<dbReference type="AlphaFoldDB" id="A0A4Y2W9A4"/>
<evidence type="ECO:0000313" key="2">
    <source>
        <dbReference type="Proteomes" id="UP000499080"/>
    </source>
</evidence>
<sequence>MFIYTYCLSLGYFPTNSRIIFKKVLAEDACSGLVDKVRASSYILVGRGVATEADTFQPQSFNGACDIPLFSIEKAEIEKTRFNEVMTTLASLKVWKVNL</sequence>
<protein>
    <submittedName>
        <fullName evidence="1">Uncharacterized protein</fullName>
    </submittedName>
</protein>
<organism evidence="1 2">
    <name type="scientific">Araneus ventricosus</name>
    <name type="common">Orbweaver spider</name>
    <name type="synonym">Epeira ventricosa</name>
    <dbReference type="NCBI Taxonomy" id="182803"/>
    <lineage>
        <taxon>Eukaryota</taxon>
        <taxon>Metazoa</taxon>
        <taxon>Ecdysozoa</taxon>
        <taxon>Arthropoda</taxon>
        <taxon>Chelicerata</taxon>
        <taxon>Arachnida</taxon>
        <taxon>Araneae</taxon>
        <taxon>Araneomorphae</taxon>
        <taxon>Entelegynae</taxon>
        <taxon>Araneoidea</taxon>
        <taxon>Araneidae</taxon>
        <taxon>Araneus</taxon>
    </lineage>
</organism>